<dbReference type="AlphaFoldDB" id="A0A917W952"/>
<feature type="transmembrane region" description="Helical" evidence="1">
    <location>
        <begin position="253"/>
        <end position="274"/>
    </location>
</feature>
<keyword evidence="1" id="KW-0472">Membrane</keyword>
<evidence type="ECO:0000313" key="4">
    <source>
        <dbReference type="Proteomes" id="UP000649829"/>
    </source>
</evidence>
<reference evidence="3" key="1">
    <citation type="journal article" date="2014" name="Int. J. Syst. Evol. Microbiol.">
        <title>Complete genome sequence of Corynebacterium casei LMG S-19264T (=DSM 44701T), isolated from a smear-ripened cheese.</title>
        <authorList>
            <consortium name="US DOE Joint Genome Institute (JGI-PGF)"/>
            <person name="Walter F."/>
            <person name="Albersmeier A."/>
            <person name="Kalinowski J."/>
            <person name="Ruckert C."/>
        </authorList>
    </citation>
    <scope>NUCLEOTIDE SEQUENCE</scope>
    <source>
        <strain evidence="3">CGMCC 1.6293</strain>
    </source>
</reference>
<name>A0A917W952_9RHOB</name>
<dbReference type="RefSeq" id="WP_028285315.1">
    <property type="nucleotide sequence ID" value="NZ_JAYMDU010000001.1"/>
</dbReference>
<protein>
    <submittedName>
        <fullName evidence="3">Membrane protein</fullName>
    </submittedName>
</protein>
<dbReference type="GO" id="GO:0016020">
    <property type="term" value="C:membrane"/>
    <property type="evidence" value="ECO:0007669"/>
    <property type="project" value="InterPro"/>
</dbReference>
<feature type="transmembrane region" description="Helical" evidence="1">
    <location>
        <begin position="69"/>
        <end position="91"/>
    </location>
</feature>
<keyword evidence="1" id="KW-1133">Transmembrane helix</keyword>
<reference evidence="3" key="2">
    <citation type="submission" date="2020-09" db="EMBL/GenBank/DDBJ databases">
        <authorList>
            <person name="Sun Q."/>
            <person name="Zhou Y."/>
        </authorList>
    </citation>
    <scope>NUCLEOTIDE SEQUENCE</scope>
    <source>
        <strain evidence="3">CGMCC 1.6293</strain>
    </source>
</reference>
<dbReference type="InterPro" id="IPR000620">
    <property type="entry name" value="EamA_dom"/>
</dbReference>
<proteinExistence type="predicted"/>
<dbReference type="Pfam" id="PF00892">
    <property type="entry name" value="EamA"/>
    <property type="match status" value="1"/>
</dbReference>
<feature type="transmembrane region" description="Helical" evidence="1">
    <location>
        <begin position="191"/>
        <end position="213"/>
    </location>
</feature>
<dbReference type="Gene3D" id="1.10.3730.20">
    <property type="match status" value="1"/>
</dbReference>
<sequence>MEPWVLLTFGAVVFQTARFMLQKQLSAAALSASGATFARFLYSAPLVLAAVPLLLAAKGLDWPAMPPLFWLYAWIGGATQIFATVFVLLIFRSRNFAVGITLKKTEVLLTALVSLVVLGEGVSIPALVAIVVGMTGVLILSNMPEGQGAWWRRLDSRAAILGIGSGVFFAVSGVCYRGATLQIAVDDPLTRAVVTLAAVGISQLIGMGLWMHLRERGQIGKVVAAWRTAGLIGLASLGGSVCWFTAFTLQNATYVYAVGQSEVILSLLASYVIFRERLSWREGTGIALVSVSVLSLILLV</sequence>
<accession>A0A917W952</accession>
<keyword evidence="4" id="KW-1185">Reference proteome</keyword>
<dbReference type="EMBL" id="BMLF01000001">
    <property type="protein sequence ID" value="GGL85009.1"/>
    <property type="molecule type" value="Genomic_DNA"/>
</dbReference>
<evidence type="ECO:0000259" key="2">
    <source>
        <dbReference type="Pfam" id="PF00892"/>
    </source>
</evidence>
<comment type="caution">
    <text evidence="3">The sequence shown here is derived from an EMBL/GenBank/DDBJ whole genome shotgun (WGS) entry which is preliminary data.</text>
</comment>
<evidence type="ECO:0000256" key="1">
    <source>
        <dbReference type="SAM" id="Phobius"/>
    </source>
</evidence>
<dbReference type="SUPFAM" id="SSF103481">
    <property type="entry name" value="Multidrug resistance efflux transporter EmrE"/>
    <property type="match status" value="2"/>
</dbReference>
<feature type="transmembrane region" description="Helical" evidence="1">
    <location>
        <begin position="111"/>
        <end position="140"/>
    </location>
</feature>
<feature type="transmembrane region" description="Helical" evidence="1">
    <location>
        <begin position="37"/>
        <end position="57"/>
    </location>
</feature>
<feature type="transmembrane region" description="Helical" evidence="1">
    <location>
        <begin position="160"/>
        <end position="179"/>
    </location>
</feature>
<gene>
    <name evidence="3" type="ORF">GCM10011534_03590</name>
</gene>
<feature type="transmembrane region" description="Helical" evidence="1">
    <location>
        <begin position="225"/>
        <end position="247"/>
    </location>
</feature>
<dbReference type="Proteomes" id="UP000649829">
    <property type="component" value="Unassembled WGS sequence"/>
</dbReference>
<evidence type="ECO:0000313" key="3">
    <source>
        <dbReference type="EMBL" id="GGL85009.1"/>
    </source>
</evidence>
<dbReference type="InterPro" id="IPR037185">
    <property type="entry name" value="EmrE-like"/>
</dbReference>
<keyword evidence="1" id="KW-0812">Transmembrane</keyword>
<feature type="domain" description="EamA" evidence="2">
    <location>
        <begin position="158"/>
        <end position="296"/>
    </location>
</feature>
<organism evidence="3 4">
    <name type="scientific">Pseudooceanicola nanhaiensis</name>
    <dbReference type="NCBI Taxonomy" id="375761"/>
    <lineage>
        <taxon>Bacteria</taxon>
        <taxon>Pseudomonadati</taxon>
        <taxon>Pseudomonadota</taxon>
        <taxon>Alphaproteobacteria</taxon>
        <taxon>Rhodobacterales</taxon>
        <taxon>Paracoccaceae</taxon>
        <taxon>Pseudooceanicola</taxon>
    </lineage>
</organism>